<evidence type="ECO:0000256" key="2">
    <source>
        <dbReference type="SAM" id="MobiDB-lite"/>
    </source>
</evidence>
<dbReference type="GeneID" id="112291500"/>
<dbReference type="Gramene" id="Pp3c14_26800V3.8">
    <property type="protein sequence ID" value="Pp3c14_26800V3.8"/>
    <property type="gene ID" value="Pp3c14_26800"/>
</dbReference>
<dbReference type="EnsemblPlants" id="Pp3c14_26800V3.4">
    <property type="protein sequence ID" value="Pp3c14_26800V3.4"/>
    <property type="gene ID" value="Pp3c14_26800"/>
</dbReference>
<evidence type="ECO:0000259" key="3">
    <source>
        <dbReference type="Pfam" id="PF23080"/>
    </source>
</evidence>
<dbReference type="Proteomes" id="UP000006727">
    <property type="component" value="Chromosome 14"/>
</dbReference>
<dbReference type="EnsemblPlants" id="Pp3c14_26800V3.8">
    <property type="protein sequence ID" value="Pp3c14_26800V3.8"/>
    <property type="gene ID" value="Pp3c14_26800"/>
</dbReference>
<dbReference type="PANTHER" id="PTHR31149:SF7">
    <property type="entry name" value="EXPRESSED PROTEIN"/>
    <property type="match status" value="1"/>
</dbReference>
<dbReference type="KEGG" id="ppp:112291500"/>
<feature type="region of interest" description="Disordered" evidence="2">
    <location>
        <begin position="88"/>
        <end position="114"/>
    </location>
</feature>
<feature type="region of interest" description="Disordered" evidence="2">
    <location>
        <begin position="499"/>
        <end position="523"/>
    </location>
</feature>
<keyword evidence="6" id="KW-1185">Reference proteome</keyword>
<dbReference type="EnsemblPlants" id="Pp3c14_26800V3.6">
    <property type="protein sequence ID" value="Pp3c14_26800V3.6"/>
    <property type="gene ID" value="Pp3c14_26800"/>
</dbReference>
<reference evidence="5 6" key="2">
    <citation type="journal article" date="2018" name="Plant J.">
        <title>The Physcomitrella patens chromosome-scale assembly reveals moss genome structure and evolution.</title>
        <authorList>
            <person name="Lang D."/>
            <person name="Ullrich K.K."/>
            <person name="Murat F."/>
            <person name="Fuchs J."/>
            <person name="Jenkins J."/>
            <person name="Haas F.B."/>
            <person name="Piednoel M."/>
            <person name="Gundlach H."/>
            <person name="Van Bel M."/>
            <person name="Meyberg R."/>
            <person name="Vives C."/>
            <person name="Morata J."/>
            <person name="Symeonidi A."/>
            <person name="Hiss M."/>
            <person name="Muchero W."/>
            <person name="Kamisugi Y."/>
            <person name="Saleh O."/>
            <person name="Blanc G."/>
            <person name="Decker E.L."/>
            <person name="van Gessel N."/>
            <person name="Grimwood J."/>
            <person name="Hayes R.D."/>
            <person name="Graham S.W."/>
            <person name="Gunter L.E."/>
            <person name="McDaniel S.F."/>
            <person name="Hoernstein S.N.W."/>
            <person name="Larsson A."/>
            <person name="Li F.W."/>
            <person name="Perroud P.F."/>
            <person name="Phillips J."/>
            <person name="Ranjan P."/>
            <person name="Rokshar D.S."/>
            <person name="Rothfels C.J."/>
            <person name="Schneider L."/>
            <person name="Shu S."/>
            <person name="Stevenson D.W."/>
            <person name="Thummler F."/>
            <person name="Tillich M."/>
            <person name="Villarreal Aguilar J.C."/>
            <person name="Widiez T."/>
            <person name="Wong G.K."/>
            <person name="Wymore A."/>
            <person name="Zhang Y."/>
            <person name="Zimmer A.D."/>
            <person name="Quatrano R.S."/>
            <person name="Mayer K.F.X."/>
            <person name="Goodstein D."/>
            <person name="Casacuberta J.M."/>
            <person name="Vandepoele K."/>
            <person name="Reski R."/>
            <person name="Cuming A.C."/>
            <person name="Tuskan G.A."/>
            <person name="Maumus F."/>
            <person name="Salse J."/>
            <person name="Schmutz J."/>
            <person name="Rensing S.A."/>
        </authorList>
    </citation>
    <scope>NUCLEOTIDE SEQUENCE [LARGE SCALE GENOMIC DNA]</scope>
    <source>
        <strain evidence="5 6">cv. Gransden 2004</strain>
    </source>
</reference>
<dbReference type="EnsemblPlants" id="Pp3c14_26800V3.3">
    <property type="protein sequence ID" value="Pp3c14_26800V3.3"/>
    <property type="gene ID" value="Pp3c14_26800"/>
</dbReference>
<dbReference type="FunCoup" id="A0A7I4AS52">
    <property type="interactions" value="2224"/>
</dbReference>
<dbReference type="Gene3D" id="2.60.40.2700">
    <property type="match status" value="1"/>
</dbReference>
<protein>
    <submittedName>
        <fullName evidence="5">Uncharacterized protein</fullName>
    </submittedName>
</protein>
<feature type="domain" description="AIR9-like A9" evidence="4">
    <location>
        <begin position="527"/>
        <end position="609"/>
    </location>
</feature>
<dbReference type="Pfam" id="PF23197">
    <property type="entry name" value="IG_AIR9"/>
    <property type="match status" value="1"/>
</dbReference>
<name>A0A7I4AS52_PHYPA</name>
<reference evidence="5 6" key="1">
    <citation type="journal article" date="2008" name="Science">
        <title>The Physcomitrella genome reveals evolutionary insights into the conquest of land by plants.</title>
        <authorList>
            <person name="Rensing S."/>
            <person name="Lang D."/>
            <person name="Zimmer A."/>
            <person name="Terry A."/>
            <person name="Salamov A."/>
            <person name="Shapiro H."/>
            <person name="Nishiyama T."/>
            <person name="Perroud P.-F."/>
            <person name="Lindquist E."/>
            <person name="Kamisugi Y."/>
            <person name="Tanahashi T."/>
            <person name="Sakakibara K."/>
            <person name="Fujita T."/>
            <person name="Oishi K."/>
            <person name="Shin-I T."/>
            <person name="Kuroki Y."/>
            <person name="Toyoda A."/>
            <person name="Suzuki Y."/>
            <person name="Hashimoto A."/>
            <person name="Yamaguchi K."/>
            <person name="Sugano A."/>
            <person name="Kohara Y."/>
            <person name="Fujiyama A."/>
            <person name="Anterola A."/>
            <person name="Aoki S."/>
            <person name="Ashton N."/>
            <person name="Barbazuk W.B."/>
            <person name="Barker E."/>
            <person name="Bennetzen J."/>
            <person name="Bezanilla M."/>
            <person name="Blankenship R."/>
            <person name="Cho S.H."/>
            <person name="Dutcher S."/>
            <person name="Estelle M."/>
            <person name="Fawcett J.A."/>
            <person name="Gundlach H."/>
            <person name="Hanada K."/>
            <person name="Heyl A."/>
            <person name="Hicks K.A."/>
            <person name="Hugh J."/>
            <person name="Lohr M."/>
            <person name="Mayer K."/>
            <person name="Melkozernov A."/>
            <person name="Murata T."/>
            <person name="Nelson D."/>
            <person name="Pils B."/>
            <person name="Prigge M."/>
            <person name="Reiss B."/>
            <person name="Renner T."/>
            <person name="Rombauts S."/>
            <person name="Rushton P."/>
            <person name="Sanderfoot A."/>
            <person name="Schween G."/>
            <person name="Shiu S.-H."/>
            <person name="Stueber K."/>
            <person name="Theodoulou F.L."/>
            <person name="Tu H."/>
            <person name="Van de Peer Y."/>
            <person name="Verrier P.J."/>
            <person name="Waters E."/>
            <person name="Wood A."/>
            <person name="Yang L."/>
            <person name="Cove D."/>
            <person name="Cuming A."/>
            <person name="Hasebe M."/>
            <person name="Lucas S."/>
            <person name="Mishler D.B."/>
            <person name="Reski R."/>
            <person name="Grigoriev I."/>
            <person name="Quatrano R.S."/>
            <person name="Boore J.L."/>
        </authorList>
    </citation>
    <scope>NUCLEOTIDE SEQUENCE [LARGE SCALE GENOMIC DNA]</scope>
    <source>
        <strain evidence="5 6">cv. Gransden 2004</strain>
    </source>
</reference>
<dbReference type="EMBL" id="ABEU02000014">
    <property type="status" value="NOT_ANNOTATED_CDS"/>
    <property type="molecule type" value="Genomic_DNA"/>
</dbReference>
<dbReference type="Gramene" id="Pp3c14_26800V3.3">
    <property type="protein sequence ID" value="Pp3c14_26800V3.3"/>
    <property type="gene ID" value="Pp3c14_26800"/>
</dbReference>
<feature type="region of interest" description="Disordered" evidence="2">
    <location>
        <begin position="407"/>
        <end position="436"/>
    </location>
</feature>
<sequence length="747" mass="83980">MSHSDFRGVPQARESSMSMLRDPSMAVLGLQQRLSSTYLTSNGEDPNQDQDSNLLDIIEAAESAIRTQVAENEELKFALEEANRELQRTNQQMKVGPENTYSSAQASHGRNPNRVSDYKDGHAEAVSLFNHQNALTTPFTGVASSHLRQSNDGEYHAASVDPLFGARTNGVPDTEFGQFPPYSTSASNSTFAFPRKGVEAEKQNLYHGQDLPDINNNSGYRRPQDLLLRLSKPSEDEESNQTLARRLRDASLKESQLISEKRTLERRVAELRLAYDQQEQGLVDAASKALSYRQDVLEENYRLTFALQVAEQEKTTYVQNLMPLLAEYDLQPLVSDAHSVVSHVKVLVQKLRSELETYQSKVKDMQYYLPPRQTLYQPPTLYNLPPQSPSYRTHGMEIVPQHYAERPTSPLQQIRVGRPSSESGVSSPRFPGKREDNLHNEAINYQEEQAGGRGFVNYDLVNSRGGEVSDDFEGDEEISFDGSQTPTQSRRGFCNFEAVRSPPQLPPLPEETTSQGFEENDPPPGIEGLRILGDPVLGGRLTACGHPVNGTHLCIFQWVRHYHDGQAIDIEGAAQSDYVITADDCDNIVAVECVPVDERNRKGELVKVMVNDGIPICRDPMMQDQIDQYMTSARTDALFEVNVLEGTSEDVSEPGTLVLRRATYELRRNNGRKQLINEKYSPSVSIIIPGGDVRQCVITCHDRREIYLELRDSRTRDLAVLTFRAFLKAAVDEQDKKKKKRSTWLRG</sequence>
<dbReference type="RefSeq" id="XP_024394780.1">
    <property type="nucleotide sequence ID" value="XM_024539012.2"/>
</dbReference>
<dbReference type="Gramene" id="Pp3c14_26800V3.4">
    <property type="protein sequence ID" value="Pp3c14_26800V3.4"/>
    <property type="gene ID" value="Pp3c14_26800"/>
</dbReference>
<evidence type="ECO:0000256" key="1">
    <source>
        <dbReference type="SAM" id="Coils"/>
    </source>
</evidence>
<dbReference type="Pfam" id="PF23080">
    <property type="entry name" value="DUF7046"/>
    <property type="match status" value="1"/>
</dbReference>
<dbReference type="Gramene" id="Pp3c14_26800V3.5">
    <property type="protein sequence ID" value="Pp3c14_26800V3.5"/>
    <property type="gene ID" value="Pp3c14_26800"/>
</dbReference>
<gene>
    <name evidence="5" type="primary">LOC112291500</name>
</gene>
<dbReference type="PANTHER" id="PTHR31149">
    <property type="entry name" value="EXPRESSED PROTEIN"/>
    <property type="match status" value="1"/>
</dbReference>
<dbReference type="InterPro" id="IPR055474">
    <property type="entry name" value="DUF7046"/>
</dbReference>
<dbReference type="Gramene" id="Pp3c14_26800V3.6">
    <property type="protein sequence ID" value="Pp3c14_26800V3.6"/>
    <property type="gene ID" value="Pp3c14_26800"/>
</dbReference>
<evidence type="ECO:0000259" key="4">
    <source>
        <dbReference type="Pfam" id="PF23197"/>
    </source>
</evidence>
<reference evidence="5" key="3">
    <citation type="submission" date="2020-12" db="UniProtKB">
        <authorList>
            <consortium name="EnsemblPlants"/>
        </authorList>
    </citation>
    <scope>IDENTIFICATION</scope>
</reference>
<proteinExistence type="predicted"/>
<dbReference type="InterPro" id="IPR056284">
    <property type="entry name" value="AIR9-like_A9"/>
</dbReference>
<organism evidence="5 6">
    <name type="scientific">Physcomitrium patens</name>
    <name type="common">Spreading-leaved earth moss</name>
    <name type="synonym">Physcomitrella patens</name>
    <dbReference type="NCBI Taxonomy" id="3218"/>
    <lineage>
        <taxon>Eukaryota</taxon>
        <taxon>Viridiplantae</taxon>
        <taxon>Streptophyta</taxon>
        <taxon>Embryophyta</taxon>
        <taxon>Bryophyta</taxon>
        <taxon>Bryophytina</taxon>
        <taxon>Bryopsida</taxon>
        <taxon>Funariidae</taxon>
        <taxon>Funariales</taxon>
        <taxon>Funariaceae</taxon>
        <taxon>Physcomitrium</taxon>
    </lineage>
</organism>
<evidence type="ECO:0000313" key="5">
    <source>
        <dbReference type="EnsemblPlants" id="Pp3c14_26800V3.8"/>
    </source>
</evidence>
<feature type="coiled-coil region" evidence="1">
    <location>
        <begin position="254"/>
        <end position="281"/>
    </location>
</feature>
<accession>A0A7I4AS52</accession>
<keyword evidence="1" id="KW-0175">Coiled coil</keyword>
<dbReference type="EnsemblPlants" id="Pp3c14_26800V3.5">
    <property type="protein sequence ID" value="Pp3c14_26800V3.5"/>
    <property type="gene ID" value="Pp3c14_26800"/>
</dbReference>
<evidence type="ECO:0000313" key="6">
    <source>
        <dbReference type="Proteomes" id="UP000006727"/>
    </source>
</evidence>
<feature type="region of interest" description="Disordered" evidence="2">
    <location>
        <begin position="1"/>
        <end position="20"/>
    </location>
</feature>
<feature type="domain" description="DUF7046" evidence="3">
    <location>
        <begin position="640"/>
        <end position="739"/>
    </location>
</feature>
<dbReference type="AlphaFoldDB" id="A0A7I4AS52"/>